<dbReference type="PROSITE" id="PS00571">
    <property type="entry name" value="AMIDASES"/>
    <property type="match status" value="1"/>
</dbReference>
<comment type="similarity">
    <text evidence="1">Belongs to the amidase family.</text>
</comment>
<dbReference type="Gene3D" id="3.90.1300.10">
    <property type="entry name" value="Amidase signature (AS) domain"/>
    <property type="match status" value="1"/>
</dbReference>
<dbReference type="EMBL" id="JAEDAH010000097">
    <property type="protein sequence ID" value="MCA6064996.1"/>
    <property type="molecule type" value="Genomic_DNA"/>
</dbReference>
<dbReference type="SUPFAM" id="SSF75304">
    <property type="entry name" value="Amidase signature (AS) enzymes"/>
    <property type="match status" value="1"/>
</dbReference>
<comment type="caution">
    <text evidence="3">The sequence shown here is derived from an EMBL/GenBank/DDBJ whole genome shotgun (WGS) entry which is preliminary data.</text>
</comment>
<evidence type="ECO:0000256" key="1">
    <source>
        <dbReference type="ARBA" id="ARBA00009199"/>
    </source>
</evidence>
<sequence length="496" mass="53214">MIRSFEEYRQYDGLGLAQLVRNGDVRPEQLLELAINRAEVVNPAINAIVTPLYEHAQQQIKAGLPQGPFHGVPFLLKDLLCSLQGTPMSNGSNALKGRISPSDSELARRFKQAGLVMFGKTNTPELGLMGVTEPEAFGAARNPWNANHTPGGSSGGSAAAIAAGIVPLASAGDGGGSIRIPAACCGLFGMKPSRGLVPTGPYASDHWAGAATEHVLSRSVRDSAAMLDAIAGADGSSPYPIRRADSYLQALHTPLQPLRIGYTAESFIGREVTDDARNAVAHTVKLLQGLGHEVEEVSLQLDGEALADSYLTLYFGQVAADLDFIAQQLNSRLSNLDVEDATKALGMLGKTISAGDYVSALRRWNQFAQTMSTYHQRYDLLLTPVLASAPVEIGAFRPPLWERAAMKVINGLGLHSLLLKTGQVKQMAMDSLEKLPFTQLANMTGQPAMSVPLYWTADELPLGSQFIAPLGKDELLFQLAAQLEQTQPWFDRTATL</sequence>
<dbReference type="InterPro" id="IPR000120">
    <property type="entry name" value="Amidase"/>
</dbReference>
<dbReference type="Pfam" id="PF01425">
    <property type="entry name" value="Amidase"/>
    <property type="match status" value="1"/>
</dbReference>
<evidence type="ECO:0000313" key="4">
    <source>
        <dbReference type="Proteomes" id="UP000714380"/>
    </source>
</evidence>
<gene>
    <name evidence="3" type="ORF">I9W95_15440</name>
</gene>
<protein>
    <submittedName>
        <fullName evidence="3">Amidase</fullName>
    </submittedName>
</protein>
<dbReference type="PANTHER" id="PTHR11895">
    <property type="entry name" value="TRANSAMIDASE"/>
    <property type="match status" value="1"/>
</dbReference>
<reference evidence="3 4" key="1">
    <citation type="submission" date="2020-12" db="EMBL/GenBank/DDBJ databases">
        <title>Novel Thalassolituus-related marine hydrocarbonoclastic bacteria mediated algae-derived hydrocarbons mineralization in twilight zone of the northern South China Sea.</title>
        <authorList>
            <person name="Dong C."/>
        </authorList>
    </citation>
    <scope>NUCLEOTIDE SEQUENCE [LARGE SCALE GENOMIC DNA]</scope>
    <source>
        <strain evidence="3 4">IMCC1826</strain>
    </source>
</reference>
<evidence type="ECO:0000313" key="3">
    <source>
        <dbReference type="EMBL" id="MCA6064996.1"/>
    </source>
</evidence>
<dbReference type="RefSeq" id="WP_225676505.1">
    <property type="nucleotide sequence ID" value="NZ_JAEDAH010000097.1"/>
</dbReference>
<proteinExistence type="inferred from homology"/>
<dbReference type="InterPro" id="IPR023631">
    <property type="entry name" value="Amidase_dom"/>
</dbReference>
<keyword evidence="4" id="KW-1185">Reference proteome</keyword>
<accession>A0ABS7ZX58</accession>
<dbReference type="PANTHER" id="PTHR11895:SF7">
    <property type="entry name" value="GLUTAMYL-TRNA(GLN) AMIDOTRANSFERASE SUBUNIT A, MITOCHONDRIAL"/>
    <property type="match status" value="1"/>
</dbReference>
<dbReference type="Proteomes" id="UP000714380">
    <property type="component" value="Unassembled WGS sequence"/>
</dbReference>
<dbReference type="InterPro" id="IPR020556">
    <property type="entry name" value="Amidase_CS"/>
</dbReference>
<evidence type="ECO:0000259" key="2">
    <source>
        <dbReference type="Pfam" id="PF01425"/>
    </source>
</evidence>
<feature type="domain" description="Amidase" evidence="2">
    <location>
        <begin position="30"/>
        <end position="476"/>
    </location>
</feature>
<organism evidence="3 4">
    <name type="scientific">Thalassolituus marinus</name>
    <dbReference type="NCBI Taxonomy" id="671053"/>
    <lineage>
        <taxon>Bacteria</taxon>
        <taxon>Pseudomonadati</taxon>
        <taxon>Pseudomonadota</taxon>
        <taxon>Gammaproteobacteria</taxon>
        <taxon>Oceanospirillales</taxon>
        <taxon>Oceanospirillaceae</taxon>
        <taxon>Thalassolituus</taxon>
    </lineage>
</organism>
<dbReference type="InterPro" id="IPR036928">
    <property type="entry name" value="AS_sf"/>
</dbReference>
<name>A0ABS7ZX58_9GAMM</name>